<accession>A0A2V3WV66</accession>
<dbReference type="PANTHER" id="PTHR40064">
    <property type="entry name" value="MEMBRANE PROTEIN-RELATED"/>
    <property type="match status" value="1"/>
</dbReference>
<keyword evidence="4 6" id="KW-1133">Transmembrane helix</keyword>
<gene>
    <name evidence="7" type="ORF">DES38_10172</name>
</gene>
<comment type="caution">
    <text evidence="7">The sequence shown here is derived from an EMBL/GenBank/DDBJ whole genome shotgun (WGS) entry which is preliminary data.</text>
</comment>
<name>A0A2V3WV66_9BACI</name>
<organism evidence="7 8">
    <name type="scientific">Streptohalobacillus salinus</name>
    <dbReference type="NCBI Taxonomy" id="621096"/>
    <lineage>
        <taxon>Bacteria</taxon>
        <taxon>Bacillati</taxon>
        <taxon>Bacillota</taxon>
        <taxon>Bacilli</taxon>
        <taxon>Bacillales</taxon>
        <taxon>Bacillaceae</taxon>
        <taxon>Streptohalobacillus</taxon>
    </lineage>
</organism>
<sequence>MLQLLERYIGIRVIKTGLAVFLTSTICLFFDLPAVFAVITAIVTIEPTVQDSIKKGLVRFPASAIGSFYAVTFISLLGVSPLTFTGASVLTIITCYKLKLYDGLLVATLTSVAMISVIHDAYFHAFFVRLLTTSIGLGISTLVNLFILPPNYVKQIDRTITSVLALAGEDLKQFAYALNAHHLDRFQKQADDLFSRYHKNVETIERLVHYQKSESRFHRKHYQLKTDIMLEEKQLQLLKLIQYHIGNLNASAPSSVAWEEADVENIVAITEQLAGYLTGTIVFDLTDHQTYLNQLHLQFAKSAKQEMNSTYYFHKETVILYELISLYQLTEEYFNSEEIRD</sequence>
<evidence type="ECO:0000256" key="4">
    <source>
        <dbReference type="ARBA" id="ARBA00022989"/>
    </source>
</evidence>
<proteinExistence type="predicted"/>
<evidence type="ECO:0000256" key="6">
    <source>
        <dbReference type="SAM" id="Phobius"/>
    </source>
</evidence>
<comment type="subcellular location">
    <subcellularLocation>
        <location evidence="1">Cell membrane</location>
        <topology evidence="1">Multi-pass membrane protein</topology>
    </subcellularLocation>
</comment>
<keyword evidence="2" id="KW-1003">Cell membrane</keyword>
<dbReference type="InterPro" id="IPR052984">
    <property type="entry name" value="UPF0421"/>
</dbReference>
<dbReference type="Proteomes" id="UP000247922">
    <property type="component" value="Unassembled WGS sequence"/>
</dbReference>
<feature type="transmembrane region" description="Helical" evidence="6">
    <location>
        <begin position="65"/>
        <end position="93"/>
    </location>
</feature>
<feature type="transmembrane region" description="Helical" evidence="6">
    <location>
        <begin position="125"/>
        <end position="148"/>
    </location>
</feature>
<dbReference type="InterPro" id="IPR010343">
    <property type="entry name" value="ArAE_1"/>
</dbReference>
<evidence type="ECO:0000256" key="1">
    <source>
        <dbReference type="ARBA" id="ARBA00004651"/>
    </source>
</evidence>
<keyword evidence="5 6" id="KW-0472">Membrane</keyword>
<dbReference type="GO" id="GO:0005886">
    <property type="term" value="C:plasma membrane"/>
    <property type="evidence" value="ECO:0007669"/>
    <property type="project" value="UniProtKB-SubCell"/>
</dbReference>
<keyword evidence="3 6" id="KW-0812">Transmembrane</keyword>
<keyword evidence="8" id="KW-1185">Reference proteome</keyword>
<evidence type="ECO:0000313" key="7">
    <source>
        <dbReference type="EMBL" id="PXW92992.1"/>
    </source>
</evidence>
<dbReference type="EMBL" id="QJJR01000001">
    <property type="protein sequence ID" value="PXW92992.1"/>
    <property type="molecule type" value="Genomic_DNA"/>
</dbReference>
<evidence type="ECO:0000313" key="8">
    <source>
        <dbReference type="Proteomes" id="UP000247922"/>
    </source>
</evidence>
<dbReference type="PANTHER" id="PTHR40064:SF1">
    <property type="entry name" value="MEMBRANE PROTEIN"/>
    <property type="match status" value="1"/>
</dbReference>
<dbReference type="AlphaFoldDB" id="A0A2V3WV66"/>
<reference evidence="7 8" key="1">
    <citation type="submission" date="2018-05" db="EMBL/GenBank/DDBJ databases">
        <title>Genomic Encyclopedia of Type Strains, Phase IV (KMG-IV): sequencing the most valuable type-strain genomes for metagenomic binning, comparative biology and taxonomic classification.</title>
        <authorList>
            <person name="Goeker M."/>
        </authorList>
    </citation>
    <scope>NUCLEOTIDE SEQUENCE [LARGE SCALE GENOMIC DNA]</scope>
    <source>
        <strain evidence="7 8">DSM 22440</strain>
    </source>
</reference>
<dbReference type="RefSeq" id="WP_110250094.1">
    <property type="nucleotide sequence ID" value="NZ_QJJR01000001.1"/>
</dbReference>
<feature type="transmembrane region" description="Helical" evidence="6">
    <location>
        <begin position="100"/>
        <end position="119"/>
    </location>
</feature>
<evidence type="ECO:0000256" key="3">
    <source>
        <dbReference type="ARBA" id="ARBA00022692"/>
    </source>
</evidence>
<evidence type="ECO:0000256" key="5">
    <source>
        <dbReference type="ARBA" id="ARBA00023136"/>
    </source>
</evidence>
<dbReference type="Pfam" id="PF06081">
    <property type="entry name" value="ArAE_1"/>
    <property type="match status" value="1"/>
</dbReference>
<feature type="transmembrane region" description="Helical" evidence="6">
    <location>
        <begin position="20"/>
        <end position="45"/>
    </location>
</feature>
<evidence type="ECO:0000256" key="2">
    <source>
        <dbReference type="ARBA" id="ARBA00022475"/>
    </source>
</evidence>
<protein>
    <submittedName>
        <fullName evidence="7">Uncharacterized membrane protein YgaE (UPF0421/DUF939 family)</fullName>
    </submittedName>
</protein>
<dbReference type="OrthoDB" id="2690036at2"/>